<accession>A0A067JCE8</accession>
<proteinExistence type="predicted"/>
<protein>
    <submittedName>
        <fullName evidence="2">Uncharacterized protein</fullName>
    </submittedName>
</protein>
<evidence type="ECO:0000313" key="2">
    <source>
        <dbReference type="EMBL" id="KDP20418.1"/>
    </source>
</evidence>
<dbReference type="Proteomes" id="UP000027138">
    <property type="component" value="Unassembled WGS sequence"/>
</dbReference>
<feature type="region of interest" description="Disordered" evidence="1">
    <location>
        <begin position="103"/>
        <end position="145"/>
    </location>
</feature>
<evidence type="ECO:0000313" key="3">
    <source>
        <dbReference type="Proteomes" id="UP000027138"/>
    </source>
</evidence>
<dbReference type="AlphaFoldDB" id="A0A067JCE8"/>
<dbReference type="EMBL" id="KK916105">
    <property type="protein sequence ID" value="KDP20418.1"/>
    <property type="molecule type" value="Genomic_DNA"/>
</dbReference>
<organism evidence="2 3">
    <name type="scientific">Jatropha curcas</name>
    <name type="common">Barbados nut</name>
    <dbReference type="NCBI Taxonomy" id="180498"/>
    <lineage>
        <taxon>Eukaryota</taxon>
        <taxon>Viridiplantae</taxon>
        <taxon>Streptophyta</taxon>
        <taxon>Embryophyta</taxon>
        <taxon>Tracheophyta</taxon>
        <taxon>Spermatophyta</taxon>
        <taxon>Magnoliopsida</taxon>
        <taxon>eudicotyledons</taxon>
        <taxon>Gunneridae</taxon>
        <taxon>Pentapetalae</taxon>
        <taxon>rosids</taxon>
        <taxon>fabids</taxon>
        <taxon>Malpighiales</taxon>
        <taxon>Euphorbiaceae</taxon>
        <taxon>Crotonoideae</taxon>
        <taxon>Jatropheae</taxon>
        <taxon>Jatropha</taxon>
    </lineage>
</organism>
<reference evidence="2 3" key="1">
    <citation type="journal article" date="2014" name="PLoS ONE">
        <title>Global Analysis of Gene Expression Profiles in Physic Nut (Jatropha curcas L.) Seedlings Exposed to Salt Stress.</title>
        <authorList>
            <person name="Zhang L."/>
            <person name="Zhang C."/>
            <person name="Wu P."/>
            <person name="Chen Y."/>
            <person name="Li M."/>
            <person name="Jiang H."/>
            <person name="Wu G."/>
        </authorList>
    </citation>
    <scope>NUCLEOTIDE SEQUENCE [LARGE SCALE GENOMIC DNA]</scope>
    <source>
        <strain evidence="3">cv. GZQX0401</strain>
        <tissue evidence="2">Young leaves</tissue>
    </source>
</reference>
<feature type="region of interest" description="Disordered" evidence="1">
    <location>
        <begin position="30"/>
        <end position="52"/>
    </location>
</feature>
<feature type="compositionally biased region" description="Polar residues" evidence="1">
    <location>
        <begin position="38"/>
        <end position="47"/>
    </location>
</feature>
<name>A0A067JCE8_JATCU</name>
<sequence>MNIVPQRDKAPQEVSWLTADNCLVRVEESSIPSDLHDSTTINSSSSRTEIEHSPVQTDLLVLASTSVDKMAEPSIPISKIEKIVAASLEKLLRSDRGKEQVVIEDEEAKVESERKEPVDDTWQDEEFSSKKMPRRKSEPEQRTTIMTATLPTDLSAMMEEMLRDQDFNQY</sequence>
<gene>
    <name evidence="2" type="ORF">JCGZ_06026</name>
</gene>
<feature type="compositionally biased region" description="Basic and acidic residues" evidence="1">
    <location>
        <begin position="109"/>
        <end position="118"/>
    </location>
</feature>
<keyword evidence="3" id="KW-1185">Reference proteome</keyword>
<evidence type="ECO:0000256" key="1">
    <source>
        <dbReference type="SAM" id="MobiDB-lite"/>
    </source>
</evidence>